<evidence type="ECO:0000313" key="1">
    <source>
        <dbReference type="EMBL" id="CAG8841567.1"/>
    </source>
</evidence>
<feature type="non-terminal residue" evidence="1">
    <location>
        <position position="1"/>
    </location>
</feature>
<organism evidence="1 2">
    <name type="scientific">Racocetra persica</name>
    <dbReference type="NCBI Taxonomy" id="160502"/>
    <lineage>
        <taxon>Eukaryota</taxon>
        <taxon>Fungi</taxon>
        <taxon>Fungi incertae sedis</taxon>
        <taxon>Mucoromycota</taxon>
        <taxon>Glomeromycotina</taxon>
        <taxon>Glomeromycetes</taxon>
        <taxon>Diversisporales</taxon>
        <taxon>Gigasporaceae</taxon>
        <taxon>Racocetra</taxon>
    </lineage>
</organism>
<keyword evidence="2" id="KW-1185">Reference proteome</keyword>
<dbReference type="Proteomes" id="UP000789920">
    <property type="component" value="Unassembled WGS sequence"/>
</dbReference>
<protein>
    <submittedName>
        <fullName evidence="1">33765_t:CDS:1</fullName>
    </submittedName>
</protein>
<feature type="non-terminal residue" evidence="1">
    <location>
        <position position="46"/>
    </location>
</feature>
<name>A0ACA9SJC5_9GLOM</name>
<reference evidence="1" key="1">
    <citation type="submission" date="2021-06" db="EMBL/GenBank/DDBJ databases">
        <authorList>
            <person name="Kallberg Y."/>
            <person name="Tangrot J."/>
            <person name="Rosling A."/>
        </authorList>
    </citation>
    <scope>NUCLEOTIDE SEQUENCE</scope>
    <source>
        <strain evidence="1">MA461A</strain>
    </source>
</reference>
<sequence length="46" mass="5661">TDLNRWRLKIEHGRETWHYLDDDDEVKNWPQSVVEKYWTGLPFVGM</sequence>
<comment type="caution">
    <text evidence="1">The sequence shown here is derived from an EMBL/GenBank/DDBJ whole genome shotgun (WGS) entry which is preliminary data.</text>
</comment>
<proteinExistence type="predicted"/>
<evidence type="ECO:0000313" key="2">
    <source>
        <dbReference type="Proteomes" id="UP000789920"/>
    </source>
</evidence>
<gene>
    <name evidence="1" type="ORF">RPERSI_LOCUS31934</name>
</gene>
<dbReference type="EMBL" id="CAJVQC010130791">
    <property type="protein sequence ID" value="CAG8841567.1"/>
    <property type="molecule type" value="Genomic_DNA"/>
</dbReference>
<accession>A0ACA9SJC5</accession>